<gene>
    <name evidence="2" type="ORF">GS399_01715</name>
</gene>
<dbReference type="EMBL" id="WVHT01000001">
    <property type="protein sequence ID" value="MXV49673.1"/>
    <property type="molecule type" value="Genomic_DNA"/>
</dbReference>
<dbReference type="SUPFAM" id="SSF160719">
    <property type="entry name" value="gpW/gp25-like"/>
    <property type="match status" value="1"/>
</dbReference>
<dbReference type="Pfam" id="PF04965">
    <property type="entry name" value="GPW_gp25"/>
    <property type="match status" value="1"/>
</dbReference>
<accession>A0A7K1Y511</accession>
<protein>
    <recommendedName>
        <fullName evidence="1">IraD/Gp25-like domain-containing protein</fullName>
    </recommendedName>
</protein>
<comment type="caution">
    <text evidence="2">The sequence shown here is derived from an EMBL/GenBank/DDBJ whole genome shotgun (WGS) entry which is preliminary data.</text>
</comment>
<organism evidence="2 3">
    <name type="scientific">Hufsiella arboris</name>
    <dbReference type="NCBI Taxonomy" id="2695275"/>
    <lineage>
        <taxon>Bacteria</taxon>
        <taxon>Pseudomonadati</taxon>
        <taxon>Bacteroidota</taxon>
        <taxon>Sphingobacteriia</taxon>
        <taxon>Sphingobacteriales</taxon>
        <taxon>Sphingobacteriaceae</taxon>
        <taxon>Hufsiella</taxon>
    </lineage>
</organism>
<evidence type="ECO:0000313" key="2">
    <source>
        <dbReference type="EMBL" id="MXV49673.1"/>
    </source>
</evidence>
<dbReference type="AlphaFoldDB" id="A0A7K1Y511"/>
<evidence type="ECO:0000313" key="3">
    <source>
        <dbReference type="Proteomes" id="UP000466586"/>
    </source>
</evidence>
<dbReference type="Gene3D" id="3.10.450.40">
    <property type="match status" value="1"/>
</dbReference>
<evidence type="ECO:0000259" key="1">
    <source>
        <dbReference type="Pfam" id="PF04965"/>
    </source>
</evidence>
<proteinExistence type="predicted"/>
<dbReference type="Proteomes" id="UP000466586">
    <property type="component" value="Unassembled WGS sequence"/>
</dbReference>
<dbReference type="RefSeq" id="WP_160842847.1">
    <property type="nucleotide sequence ID" value="NZ_WVHT01000001.1"/>
</dbReference>
<sequence length="143" mass="16186">MANINDITERSFLGRGWSFPPAFSKQTGQVVMTADEEDINKSLEILLSTTIGERFLQPSYGCNLDNYVFEGLSASTQTAIKITVKNAVLLFEPRIKLLTIELLTDFIYEGRIDISVDYEVINTNTRFNLVYPFYLNEANNKSA</sequence>
<reference evidence="2 3" key="1">
    <citation type="submission" date="2019-11" db="EMBL/GenBank/DDBJ databases">
        <title>Pedobacter sp. HMF7647 Genome sequencing and assembly.</title>
        <authorList>
            <person name="Kang H."/>
            <person name="Kim H."/>
            <person name="Joh K."/>
        </authorList>
    </citation>
    <scope>NUCLEOTIDE SEQUENCE [LARGE SCALE GENOMIC DNA]</scope>
    <source>
        <strain evidence="2 3">HMF7647</strain>
    </source>
</reference>
<dbReference type="InterPro" id="IPR007048">
    <property type="entry name" value="IraD/Gp25-like"/>
</dbReference>
<name>A0A7K1Y511_9SPHI</name>
<feature type="domain" description="IraD/Gp25-like" evidence="1">
    <location>
        <begin position="35"/>
        <end position="124"/>
    </location>
</feature>
<keyword evidence="3" id="KW-1185">Reference proteome</keyword>